<organism evidence="3 4">
    <name type="scientific">Sphingomonas lutea</name>
    <dbReference type="NCBI Taxonomy" id="1045317"/>
    <lineage>
        <taxon>Bacteria</taxon>
        <taxon>Pseudomonadati</taxon>
        <taxon>Pseudomonadota</taxon>
        <taxon>Alphaproteobacteria</taxon>
        <taxon>Sphingomonadales</taxon>
        <taxon>Sphingomonadaceae</taxon>
        <taxon>Sphingomonas</taxon>
    </lineage>
</organism>
<dbReference type="EMBL" id="CP060718">
    <property type="protein sequence ID" value="QNN67051.1"/>
    <property type="molecule type" value="Genomic_DNA"/>
</dbReference>
<dbReference type="PANTHER" id="PTHR43542:SF1">
    <property type="entry name" value="METHYLTRANSFERASE"/>
    <property type="match status" value="1"/>
</dbReference>
<dbReference type="KEGG" id="slut:H9L13_10475"/>
<evidence type="ECO:0000256" key="2">
    <source>
        <dbReference type="ARBA" id="ARBA00022679"/>
    </source>
</evidence>
<dbReference type="InterPro" id="IPR002052">
    <property type="entry name" value="DNA_methylase_N6_adenine_CS"/>
</dbReference>
<dbReference type="SUPFAM" id="SSF53335">
    <property type="entry name" value="S-adenosyl-L-methionine-dependent methyltransferases"/>
    <property type="match status" value="1"/>
</dbReference>
<name>A0A7G9SGS6_9SPHN</name>
<dbReference type="Pfam" id="PF03602">
    <property type="entry name" value="Cons_hypoth95"/>
    <property type="match status" value="1"/>
</dbReference>
<evidence type="ECO:0000313" key="4">
    <source>
        <dbReference type="Proteomes" id="UP000515971"/>
    </source>
</evidence>
<dbReference type="GO" id="GO:0052913">
    <property type="term" value="F:16S rRNA (guanine(966)-N(2))-methyltransferase activity"/>
    <property type="evidence" value="ECO:0007669"/>
    <property type="project" value="UniProtKB-EC"/>
</dbReference>
<dbReference type="RefSeq" id="WP_187537643.1">
    <property type="nucleotide sequence ID" value="NZ_BAABJT010000001.1"/>
</dbReference>
<reference evidence="3 4" key="1">
    <citation type="submission" date="2020-08" db="EMBL/GenBank/DDBJ databases">
        <title>Genome sequence of Sphingomonas lutea KCTC 23642T.</title>
        <authorList>
            <person name="Hyun D.-W."/>
            <person name="Bae J.-W."/>
        </authorList>
    </citation>
    <scope>NUCLEOTIDE SEQUENCE [LARGE SCALE GENOMIC DNA]</scope>
    <source>
        <strain evidence="3 4">KCTC 23642</strain>
    </source>
</reference>
<dbReference type="Proteomes" id="UP000515971">
    <property type="component" value="Chromosome"/>
</dbReference>
<keyword evidence="1 3" id="KW-0489">Methyltransferase</keyword>
<sequence>MRIIAGRWRGRTIEASSGLATRPTADRTRETLFSMLTSRLGSFEHLRVADLFAGSGALGLEAMSRGAAHVTFVESDAAALAILKRNAAKLDAEVQILGGSALSLPKSEPFDLILADPPYGDGSGTSAIESVLRAEWLAPGGWLSVETGRGEIVDPGGLIVDAERNVGKAKLTLLRRPGI</sequence>
<dbReference type="CDD" id="cd02440">
    <property type="entry name" value="AdoMet_MTases"/>
    <property type="match status" value="1"/>
</dbReference>
<evidence type="ECO:0000313" key="3">
    <source>
        <dbReference type="EMBL" id="QNN67051.1"/>
    </source>
</evidence>
<accession>A0A7G9SGS6</accession>
<proteinExistence type="predicted"/>
<dbReference type="PIRSF" id="PIRSF004553">
    <property type="entry name" value="CHP00095"/>
    <property type="match status" value="1"/>
</dbReference>
<gene>
    <name evidence="3" type="primary">rsmD</name>
    <name evidence="3" type="ORF">H9L13_10475</name>
</gene>
<protein>
    <submittedName>
        <fullName evidence="3">16S rRNA (Guanine(966)-N(2))-methyltransferase RsmD</fullName>
        <ecNumber evidence="3">2.1.1.171</ecNumber>
    </submittedName>
</protein>
<dbReference type="GO" id="GO:0003676">
    <property type="term" value="F:nucleic acid binding"/>
    <property type="evidence" value="ECO:0007669"/>
    <property type="project" value="InterPro"/>
</dbReference>
<dbReference type="NCBIfam" id="TIGR00095">
    <property type="entry name" value="16S rRNA (guanine(966)-N(2))-methyltransferase RsmD"/>
    <property type="match status" value="1"/>
</dbReference>
<dbReference type="InterPro" id="IPR004398">
    <property type="entry name" value="RNA_MeTrfase_RsmD"/>
</dbReference>
<dbReference type="EC" id="2.1.1.171" evidence="3"/>
<dbReference type="PROSITE" id="PS00092">
    <property type="entry name" value="N6_MTASE"/>
    <property type="match status" value="1"/>
</dbReference>
<dbReference type="Gene3D" id="3.40.50.150">
    <property type="entry name" value="Vaccinia Virus protein VP39"/>
    <property type="match status" value="1"/>
</dbReference>
<keyword evidence="2 3" id="KW-0808">Transferase</keyword>
<evidence type="ECO:0000256" key="1">
    <source>
        <dbReference type="ARBA" id="ARBA00022603"/>
    </source>
</evidence>
<keyword evidence="4" id="KW-1185">Reference proteome</keyword>
<dbReference type="AlphaFoldDB" id="A0A7G9SGS6"/>
<dbReference type="InterPro" id="IPR029063">
    <property type="entry name" value="SAM-dependent_MTases_sf"/>
</dbReference>
<dbReference type="PANTHER" id="PTHR43542">
    <property type="entry name" value="METHYLTRANSFERASE"/>
    <property type="match status" value="1"/>
</dbReference>